<feature type="compositionally biased region" description="Polar residues" evidence="1">
    <location>
        <begin position="29"/>
        <end position="39"/>
    </location>
</feature>
<evidence type="ECO:0000256" key="1">
    <source>
        <dbReference type="SAM" id="MobiDB-lite"/>
    </source>
</evidence>
<name>A0ABP2GIQ1_ACIRA</name>
<dbReference type="RefSeq" id="WP_005404711.1">
    <property type="nucleotide sequence ID" value="NZ_ACVR01000069.1"/>
</dbReference>
<sequence length="47" mass="5294">MLKLFIILISFITFALMACDPRSQEKNTAESAWQTAETADQSEETVN</sequence>
<reference evidence="3 4" key="1">
    <citation type="submission" date="2009-07" db="EMBL/GenBank/DDBJ databases">
        <authorList>
            <person name="Madupu R."/>
            <person name="Durkin A.S."/>
            <person name="Torralba M."/>
            <person name="Methe B."/>
            <person name="Sutton G.G."/>
            <person name="Strausberg R.L."/>
            <person name="Nelson K.E."/>
        </authorList>
    </citation>
    <scope>NUCLEOTIDE SEQUENCE [LARGE SCALE GENOMIC DNA]</scope>
    <source>
        <strain evidence="3 4">SK82</strain>
    </source>
</reference>
<dbReference type="Proteomes" id="UP000018419">
    <property type="component" value="Unassembled WGS sequence"/>
</dbReference>
<evidence type="ECO:0000313" key="3">
    <source>
        <dbReference type="EMBL" id="EET81516.1"/>
    </source>
</evidence>
<evidence type="ECO:0000256" key="2">
    <source>
        <dbReference type="SAM" id="SignalP"/>
    </source>
</evidence>
<feature type="region of interest" description="Disordered" evidence="1">
    <location>
        <begin position="26"/>
        <end position="47"/>
    </location>
</feature>
<dbReference type="GeneID" id="56307332"/>
<feature type="chain" id="PRO_5045903889" description="Lipoprotein" evidence="2">
    <location>
        <begin position="19"/>
        <end position="47"/>
    </location>
</feature>
<dbReference type="PROSITE" id="PS51257">
    <property type="entry name" value="PROKAR_LIPOPROTEIN"/>
    <property type="match status" value="1"/>
</dbReference>
<comment type="caution">
    <text evidence="3">The sequence shown here is derived from an EMBL/GenBank/DDBJ whole genome shotgun (WGS) entry which is preliminary data.</text>
</comment>
<organism evidence="3 4">
    <name type="scientific">Acinetobacter radioresistens SK82</name>
    <dbReference type="NCBI Taxonomy" id="596318"/>
    <lineage>
        <taxon>Bacteria</taxon>
        <taxon>Pseudomonadati</taxon>
        <taxon>Pseudomonadota</taxon>
        <taxon>Gammaproteobacteria</taxon>
        <taxon>Moraxellales</taxon>
        <taxon>Moraxellaceae</taxon>
        <taxon>Acinetobacter</taxon>
    </lineage>
</organism>
<dbReference type="EMBL" id="ACVR01000069">
    <property type="protein sequence ID" value="EET81516.1"/>
    <property type="molecule type" value="Genomic_DNA"/>
</dbReference>
<proteinExistence type="predicted"/>
<feature type="signal peptide" evidence="2">
    <location>
        <begin position="1"/>
        <end position="18"/>
    </location>
</feature>
<keyword evidence="2" id="KW-0732">Signal</keyword>
<keyword evidence="4" id="KW-1185">Reference proteome</keyword>
<accession>A0ABP2GIQ1</accession>
<gene>
    <name evidence="3" type="ORF">ACIRA0001_0548</name>
</gene>
<evidence type="ECO:0000313" key="4">
    <source>
        <dbReference type="Proteomes" id="UP000018419"/>
    </source>
</evidence>
<protein>
    <recommendedName>
        <fullName evidence="5">Lipoprotein</fullName>
    </recommendedName>
</protein>
<evidence type="ECO:0008006" key="5">
    <source>
        <dbReference type="Google" id="ProtNLM"/>
    </source>
</evidence>